<organism evidence="1 2">
    <name type="scientific">Ambrosia artemisiifolia</name>
    <name type="common">Common ragweed</name>
    <dbReference type="NCBI Taxonomy" id="4212"/>
    <lineage>
        <taxon>Eukaryota</taxon>
        <taxon>Viridiplantae</taxon>
        <taxon>Streptophyta</taxon>
        <taxon>Embryophyta</taxon>
        <taxon>Tracheophyta</taxon>
        <taxon>Spermatophyta</taxon>
        <taxon>Magnoliopsida</taxon>
        <taxon>eudicotyledons</taxon>
        <taxon>Gunneridae</taxon>
        <taxon>Pentapetalae</taxon>
        <taxon>asterids</taxon>
        <taxon>campanulids</taxon>
        <taxon>Asterales</taxon>
        <taxon>Asteraceae</taxon>
        <taxon>Asteroideae</taxon>
        <taxon>Heliantheae alliance</taxon>
        <taxon>Heliantheae</taxon>
        <taxon>Ambrosia</taxon>
    </lineage>
</organism>
<name>A0AAD5C068_AMBAR</name>
<sequence length="212" mass="24775">VGKAKNQFNQWQQKKNVLHFHPPLPFGRSITALTATRDNGPFVAASVVAEAPAMVPMRQPTTKLNNKLVARSVVLLQREQKHRQRGARRIEWSIYQRRIEGAPVRWRPIRVKKLDRNASSLLLEVFIGIVVNFRRIAVRIPFMNQVLNLLKKLKWADKRWKLESTISKNEQFAQAFAETKELLQREQTAHLITMSEVEKHEEKLRKNEDDQE</sequence>
<gene>
    <name evidence="1" type="ORF">M8C21_024984</name>
</gene>
<comment type="caution">
    <text evidence="1">The sequence shown here is derived from an EMBL/GenBank/DDBJ whole genome shotgun (WGS) entry which is preliminary data.</text>
</comment>
<protein>
    <submittedName>
        <fullName evidence="1">Uncharacterized protein</fullName>
    </submittedName>
</protein>
<keyword evidence="2" id="KW-1185">Reference proteome</keyword>
<evidence type="ECO:0000313" key="1">
    <source>
        <dbReference type="EMBL" id="KAI7732993.1"/>
    </source>
</evidence>
<evidence type="ECO:0000313" key="2">
    <source>
        <dbReference type="Proteomes" id="UP001206925"/>
    </source>
</evidence>
<dbReference type="AlphaFoldDB" id="A0AAD5C068"/>
<proteinExistence type="predicted"/>
<accession>A0AAD5C068</accession>
<dbReference type="EMBL" id="JAMZMK010010099">
    <property type="protein sequence ID" value="KAI7732993.1"/>
    <property type="molecule type" value="Genomic_DNA"/>
</dbReference>
<reference evidence="1" key="1">
    <citation type="submission" date="2022-06" db="EMBL/GenBank/DDBJ databases">
        <title>Uncovering the hologenomic basis of an extraordinary plant invasion.</title>
        <authorList>
            <person name="Bieker V.C."/>
            <person name="Martin M.D."/>
            <person name="Gilbert T."/>
            <person name="Hodgins K."/>
            <person name="Battlay P."/>
            <person name="Petersen B."/>
            <person name="Wilson J."/>
        </authorList>
    </citation>
    <scope>NUCLEOTIDE SEQUENCE</scope>
    <source>
        <strain evidence="1">AA19_3_7</strain>
        <tissue evidence="1">Leaf</tissue>
    </source>
</reference>
<feature type="non-terminal residue" evidence="1">
    <location>
        <position position="1"/>
    </location>
</feature>
<dbReference type="Proteomes" id="UP001206925">
    <property type="component" value="Unassembled WGS sequence"/>
</dbReference>